<evidence type="ECO:0000256" key="1">
    <source>
        <dbReference type="SAM" id="MobiDB-lite"/>
    </source>
</evidence>
<accession>A0AAE8MYS6</accession>
<protein>
    <submittedName>
        <fullName evidence="2">Uncharacterized protein</fullName>
    </submittedName>
</protein>
<name>A0AAE8MYS6_9PEZI</name>
<feature type="compositionally biased region" description="Basic and acidic residues" evidence="1">
    <location>
        <begin position="117"/>
        <end position="130"/>
    </location>
</feature>
<feature type="compositionally biased region" description="Basic and acidic residues" evidence="1">
    <location>
        <begin position="97"/>
        <end position="108"/>
    </location>
</feature>
<feature type="compositionally biased region" description="Basic and acidic residues" evidence="1">
    <location>
        <begin position="324"/>
        <end position="347"/>
    </location>
</feature>
<dbReference type="Proteomes" id="UP001187682">
    <property type="component" value="Unassembled WGS sequence"/>
</dbReference>
<evidence type="ECO:0000313" key="3">
    <source>
        <dbReference type="Proteomes" id="UP001187682"/>
    </source>
</evidence>
<reference evidence="2" key="1">
    <citation type="submission" date="2018-03" db="EMBL/GenBank/DDBJ databases">
        <authorList>
            <person name="Guldener U."/>
        </authorList>
    </citation>
    <scope>NUCLEOTIDE SEQUENCE</scope>
</reference>
<comment type="caution">
    <text evidence="2">The sequence shown here is derived from an EMBL/GenBank/DDBJ whole genome shotgun (WGS) entry which is preliminary data.</text>
</comment>
<feature type="region of interest" description="Disordered" evidence="1">
    <location>
        <begin position="324"/>
        <end position="440"/>
    </location>
</feature>
<proteinExistence type="predicted"/>
<feature type="compositionally biased region" description="Basic residues" evidence="1">
    <location>
        <begin position="85"/>
        <end position="96"/>
    </location>
</feature>
<sequence length="440" mass="48174">MTMSEDRDNYTEEEIKFVQELYWRGPTYVLTPPKERPKWRIVAKLFNQLFGRLLRYEQVKYLRTHYAFPKGQNGHYNANPDKIAKTKRTNAAKKAKKAEEEKAEKAEAEQDEQAQNSKEDEAAEDSKGDDADSDEDEDSDDDEERDDIAPYEAAFAHAHEPGAAALPVVMEQQSIQESINARHAQVAPAQGAINEWSGWVQAQAHAPRGYWANPIPPPGPGQCLLPSEQGYTDRMIYPSGPLFRTGARKDGPQPAVDPRQLTGPGTWLPTPPLPTVANTAVAVQPAPTPNLQDLPIDPWILEITAEQEEGLAAGRADFAIQMARDRAAAREARRAIDESEESSDRRRGVPTQPTGSEGDVGNAHLSEGSESGSEDGERDGDGEEDGEGEEDGKGEEDVEGEEDWDGEEDGEGDQDGEGEDEPWEGGGDSDSEDDEGGAPI</sequence>
<dbReference type="EMBL" id="ONZQ02000006">
    <property type="protein sequence ID" value="SPO02343.1"/>
    <property type="molecule type" value="Genomic_DNA"/>
</dbReference>
<feature type="compositionally biased region" description="Acidic residues" evidence="1">
    <location>
        <begin position="131"/>
        <end position="145"/>
    </location>
</feature>
<evidence type="ECO:0000313" key="2">
    <source>
        <dbReference type="EMBL" id="SPO02343.1"/>
    </source>
</evidence>
<feature type="compositionally biased region" description="Acidic residues" evidence="1">
    <location>
        <begin position="372"/>
        <end position="440"/>
    </location>
</feature>
<keyword evidence="3" id="KW-1185">Reference proteome</keyword>
<organism evidence="2 3">
    <name type="scientific">Cephalotrichum gorgonifer</name>
    <dbReference type="NCBI Taxonomy" id="2041049"/>
    <lineage>
        <taxon>Eukaryota</taxon>
        <taxon>Fungi</taxon>
        <taxon>Dikarya</taxon>
        <taxon>Ascomycota</taxon>
        <taxon>Pezizomycotina</taxon>
        <taxon>Sordariomycetes</taxon>
        <taxon>Hypocreomycetidae</taxon>
        <taxon>Microascales</taxon>
        <taxon>Microascaceae</taxon>
        <taxon>Cephalotrichum</taxon>
    </lineage>
</organism>
<dbReference type="AlphaFoldDB" id="A0AAE8MYS6"/>
<gene>
    <name evidence="2" type="ORF">DNG_05016</name>
</gene>
<feature type="region of interest" description="Disordered" evidence="1">
    <location>
        <begin position="69"/>
        <end position="145"/>
    </location>
</feature>